<evidence type="ECO:0000256" key="1">
    <source>
        <dbReference type="SAM" id="Phobius"/>
    </source>
</evidence>
<evidence type="ECO:0000313" key="3">
    <source>
        <dbReference type="Proteomes" id="UP000552757"/>
    </source>
</evidence>
<sequence length="37" mass="4313">MEYPDYWQDVRRFLIGLAIGGIAIGLMTLFNIDWIPN</sequence>
<name>A0A7W6DIQ7_9SPHN</name>
<reference evidence="2 3" key="1">
    <citation type="submission" date="2020-08" db="EMBL/GenBank/DDBJ databases">
        <title>Genomic Encyclopedia of Type Strains, Phase IV (KMG-IV): sequencing the most valuable type-strain genomes for metagenomic binning, comparative biology and taxonomic classification.</title>
        <authorList>
            <person name="Goeker M."/>
        </authorList>
    </citation>
    <scope>NUCLEOTIDE SEQUENCE [LARGE SCALE GENOMIC DNA]</scope>
    <source>
        <strain evidence="2 3">DSM 29348</strain>
    </source>
</reference>
<keyword evidence="1" id="KW-0472">Membrane</keyword>
<accession>A0A7W6DIQ7</accession>
<dbReference type="EMBL" id="JACIEB010000008">
    <property type="protein sequence ID" value="MBB3983349.1"/>
    <property type="molecule type" value="Genomic_DNA"/>
</dbReference>
<protein>
    <submittedName>
        <fullName evidence="2">Uncharacterized protein</fullName>
    </submittedName>
</protein>
<dbReference type="Proteomes" id="UP000552757">
    <property type="component" value="Unassembled WGS sequence"/>
</dbReference>
<keyword evidence="1" id="KW-0812">Transmembrane</keyword>
<keyword evidence="3" id="KW-1185">Reference proteome</keyword>
<evidence type="ECO:0000313" key="2">
    <source>
        <dbReference type="EMBL" id="MBB3983349.1"/>
    </source>
</evidence>
<gene>
    <name evidence="2" type="ORF">GGR44_003037</name>
</gene>
<keyword evidence="1" id="KW-1133">Transmembrane helix</keyword>
<dbReference type="AlphaFoldDB" id="A0A7W6DIQ7"/>
<comment type="caution">
    <text evidence="2">The sequence shown here is derived from an EMBL/GenBank/DDBJ whole genome shotgun (WGS) entry which is preliminary data.</text>
</comment>
<organism evidence="2 3">
    <name type="scientific">Sphingobium fontiphilum</name>
    <dbReference type="NCBI Taxonomy" id="944425"/>
    <lineage>
        <taxon>Bacteria</taxon>
        <taxon>Pseudomonadati</taxon>
        <taxon>Pseudomonadota</taxon>
        <taxon>Alphaproteobacteria</taxon>
        <taxon>Sphingomonadales</taxon>
        <taxon>Sphingomonadaceae</taxon>
        <taxon>Sphingobium</taxon>
    </lineage>
</organism>
<proteinExistence type="predicted"/>
<feature type="transmembrane region" description="Helical" evidence="1">
    <location>
        <begin position="12"/>
        <end position="32"/>
    </location>
</feature>